<dbReference type="CDD" id="cd17489">
    <property type="entry name" value="MFS_YfcJ_like"/>
    <property type="match status" value="1"/>
</dbReference>
<dbReference type="OrthoDB" id="9814001at2"/>
<keyword evidence="4 6" id="KW-1133">Transmembrane helix</keyword>
<dbReference type="PROSITE" id="PS50850">
    <property type="entry name" value="MFS"/>
    <property type="match status" value="1"/>
</dbReference>
<dbReference type="AlphaFoldDB" id="K6DM77"/>
<keyword evidence="3 6" id="KW-0812">Transmembrane</keyword>
<feature type="transmembrane region" description="Helical" evidence="6">
    <location>
        <begin position="239"/>
        <end position="258"/>
    </location>
</feature>
<comment type="subcellular location">
    <subcellularLocation>
        <location evidence="1">Cell membrane</location>
        <topology evidence="1">Multi-pass membrane protein</topology>
    </subcellularLocation>
</comment>
<keyword evidence="5 6" id="KW-0472">Membrane</keyword>
<evidence type="ECO:0000313" key="9">
    <source>
        <dbReference type="Proteomes" id="UP000006316"/>
    </source>
</evidence>
<feature type="transmembrane region" description="Helical" evidence="6">
    <location>
        <begin position="164"/>
        <end position="184"/>
    </location>
</feature>
<dbReference type="InterPro" id="IPR036259">
    <property type="entry name" value="MFS_trans_sf"/>
</dbReference>
<feature type="transmembrane region" description="Helical" evidence="6">
    <location>
        <begin position="139"/>
        <end position="158"/>
    </location>
</feature>
<dbReference type="InterPro" id="IPR011701">
    <property type="entry name" value="MFS"/>
</dbReference>
<feature type="transmembrane region" description="Helical" evidence="6">
    <location>
        <begin position="77"/>
        <end position="94"/>
    </location>
</feature>
<dbReference type="Gene3D" id="1.20.1250.20">
    <property type="entry name" value="MFS general substrate transporter like domains"/>
    <property type="match status" value="1"/>
</dbReference>
<dbReference type="EMBL" id="AJLS01000056">
    <property type="protein sequence ID" value="EKN69414.1"/>
    <property type="molecule type" value="Genomic_DNA"/>
</dbReference>
<organism evidence="8 9">
    <name type="scientific">Neobacillus bataviensis LMG 21833</name>
    <dbReference type="NCBI Taxonomy" id="1117379"/>
    <lineage>
        <taxon>Bacteria</taxon>
        <taxon>Bacillati</taxon>
        <taxon>Bacillota</taxon>
        <taxon>Bacilli</taxon>
        <taxon>Bacillales</taxon>
        <taxon>Bacillaceae</taxon>
        <taxon>Neobacillus</taxon>
    </lineage>
</organism>
<feature type="transmembrane region" description="Helical" evidence="6">
    <location>
        <begin position="270"/>
        <end position="290"/>
    </location>
</feature>
<evidence type="ECO:0000256" key="4">
    <source>
        <dbReference type="ARBA" id="ARBA00022989"/>
    </source>
</evidence>
<feature type="transmembrane region" description="Helical" evidence="6">
    <location>
        <begin position="363"/>
        <end position="382"/>
    </location>
</feature>
<dbReference type="GO" id="GO:0005886">
    <property type="term" value="C:plasma membrane"/>
    <property type="evidence" value="ECO:0007669"/>
    <property type="project" value="UniProtKB-SubCell"/>
</dbReference>
<dbReference type="InterPro" id="IPR020846">
    <property type="entry name" value="MFS_dom"/>
</dbReference>
<gene>
    <name evidence="8" type="ORF">BABA_10151</name>
</gene>
<dbReference type="PANTHER" id="PTHR23531:SF2">
    <property type="entry name" value="PERMEASE"/>
    <property type="match status" value="1"/>
</dbReference>
<proteinExistence type="predicted"/>
<evidence type="ECO:0000256" key="2">
    <source>
        <dbReference type="ARBA" id="ARBA00022448"/>
    </source>
</evidence>
<evidence type="ECO:0000256" key="3">
    <source>
        <dbReference type="ARBA" id="ARBA00022692"/>
    </source>
</evidence>
<sequence length="402" mass="43844">MNKTKLWTKDFISVSLSNFFLFLTFYILLVTLPSYAMDELHSSSSVAGLMTTVFLLSAIISRPLAGQWLESKGHKKVLLIALILFAGASLLYFFPKTIVGFLVVRLLHGIGFGMATTAVGTIVADIIPASRRGEGMGYFVMSTNMAMVIGPFVGLLAMHQWGSSILFILSVIVAIGSLITGLSVRIKKTEQAAEKVVSSSFSFRNLFEASAVPIALVGSFMAIVYSALLSFVSIYANEIHLANVASLFFVVYAIVLLLSRPFTGKWLDQYGPNVISFPCIVLFAIGMLVLSQSNGAVTFLLSAGMIGLGWGTLFPTFQTIAIQDAEPRKRGLATATFLSIYDTGIALGSFIVGIIAVKMDYSTLYFFSSFYILVGIVLYYFLHTKKQRTSVSVKEQTKVQEI</sequence>
<feature type="transmembrane region" description="Helical" evidence="6">
    <location>
        <begin position="338"/>
        <end position="357"/>
    </location>
</feature>
<dbReference type="RefSeq" id="WP_007085047.1">
    <property type="nucleotide sequence ID" value="NZ_AJLS01000056.1"/>
</dbReference>
<keyword evidence="9" id="KW-1185">Reference proteome</keyword>
<feature type="domain" description="Major facilitator superfamily (MFS) profile" evidence="7">
    <location>
        <begin position="10"/>
        <end position="387"/>
    </location>
</feature>
<comment type="caution">
    <text evidence="8">The sequence shown here is derived from an EMBL/GenBank/DDBJ whole genome shotgun (WGS) entry which is preliminary data.</text>
</comment>
<evidence type="ECO:0000256" key="1">
    <source>
        <dbReference type="ARBA" id="ARBA00004651"/>
    </source>
</evidence>
<dbReference type="eggNOG" id="COG2814">
    <property type="taxonomic scope" value="Bacteria"/>
</dbReference>
<feature type="transmembrane region" description="Helical" evidence="6">
    <location>
        <begin position="205"/>
        <end position="227"/>
    </location>
</feature>
<feature type="transmembrane region" description="Helical" evidence="6">
    <location>
        <begin position="12"/>
        <end position="32"/>
    </location>
</feature>
<feature type="transmembrane region" description="Helical" evidence="6">
    <location>
        <begin position="296"/>
        <end position="317"/>
    </location>
</feature>
<evidence type="ECO:0000256" key="6">
    <source>
        <dbReference type="SAM" id="Phobius"/>
    </source>
</evidence>
<dbReference type="Pfam" id="PF07690">
    <property type="entry name" value="MFS_1"/>
    <property type="match status" value="1"/>
</dbReference>
<evidence type="ECO:0000256" key="5">
    <source>
        <dbReference type="ARBA" id="ARBA00023136"/>
    </source>
</evidence>
<evidence type="ECO:0000313" key="8">
    <source>
        <dbReference type="EMBL" id="EKN69414.1"/>
    </source>
</evidence>
<feature type="transmembrane region" description="Helical" evidence="6">
    <location>
        <begin position="44"/>
        <end position="65"/>
    </location>
</feature>
<dbReference type="InterPro" id="IPR052714">
    <property type="entry name" value="MFS_Exporter"/>
</dbReference>
<protein>
    <submittedName>
        <fullName evidence="8">Major facilitator family transporter</fullName>
    </submittedName>
</protein>
<reference evidence="8 9" key="1">
    <citation type="journal article" date="2012" name="Front. Microbiol.">
        <title>Redundancy and modularity in membrane-associated dissimilatory nitrate reduction in Bacillus.</title>
        <authorList>
            <person name="Heylen K."/>
            <person name="Keltjens J."/>
        </authorList>
    </citation>
    <scope>NUCLEOTIDE SEQUENCE [LARGE SCALE GENOMIC DNA]</scope>
    <source>
        <strain evidence="9">LMG 21833T</strain>
    </source>
</reference>
<name>K6DM77_9BACI</name>
<accession>K6DM77</accession>
<dbReference type="PATRIC" id="fig|1117379.3.peg.2118"/>
<dbReference type="STRING" id="1117379.BABA_10151"/>
<keyword evidence="2" id="KW-0813">Transport</keyword>
<dbReference type="GO" id="GO:0022857">
    <property type="term" value="F:transmembrane transporter activity"/>
    <property type="evidence" value="ECO:0007669"/>
    <property type="project" value="InterPro"/>
</dbReference>
<dbReference type="Proteomes" id="UP000006316">
    <property type="component" value="Unassembled WGS sequence"/>
</dbReference>
<feature type="transmembrane region" description="Helical" evidence="6">
    <location>
        <begin position="106"/>
        <end position="127"/>
    </location>
</feature>
<dbReference type="SUPFAM" id="SSF103473">
    <property type="entry name" value="MFS general substrate transporter"/>
    <property type="match status" value="1"/>
</dbReference>
<evidence type="ECO:0000259" key="7">
    <source>
        <dbReference type="PROSITE" id="PS50850"/>
    </source>
</evidence>
<dbReference type="PANTHER" id="PTHR23531">
    <property type="entry name" value="QUINOLENE RESISTANCE PROTEIN NORA"/>
    <property type="match status" value="1"/>
</dbReference>